<evidence type="ECO:0000313" key="5">
    <source>
        <dbReference type="EMBL" id="MDM8270285.1"/>
    </source>
</evidence>
<keyword evidence="1" id="KW-0378">Hydrolase</keyword>
<gene>
    <name evidence="5" type="ORF">QUW25_01075</name>
</gene>
<dbReference type="Proteomes" id="UP001529256">
    <property type="component" value="Unassembled WGS sequence"/>
</dbReference>
<dbReference type="SUPFAM" id="SSF51445">
    <property type="entry name" value="(Trans)glycosidases"/>
    <property type="match status" value="1"/>
</dbReference>
<evidence type="ECO:0000256" key="2">
    <source>
        <dbReference type="ARBA" id="ARBA00023180"/>
    </source>
</evidence>
<dbReference type="PANTHER" id="PTHR31297">
    <property type="entry name" value="GLUCAN ENDO-1,6-BETA-GLUCOSIDASE B"/>
    <property type="match status" value="1"/>
</dbReference>
<keyword evidence="3" id="KW-0326">Glycosidase</keyword>
<evidence type="ECO:0000313" key="6">
    <source>
        <dbReference type="Proteomes" id="UP001529256"/>
    </source>
</evidence>
<keyword evidence="4" id="KW-0961">Cell wall biogenesis/degradation</keyword>
<comment type="caution">
    <text evidence="5">The sequence shown here is derived from an EMBL/GenBank/DDBJ whole genome shotgun (WGS) entry which is preliminary data.</text>
</comment>
<evidence type="ECO:0000256" key="3">
    <source>
        <dbReference type="ARBA" id="ARBA00023295"/>
    </source>
</evidence>
<dbReference type="EMBL" id="JAUDEA010000001">
    <property type="protein sequence ID" value="MDM8270285.1"/>
    <property type="molecule type" value="Genomic_DNA"/>
</dbReference>
<dbReference type="RefSeq" id="WP_289510387.1">
    <property type="nucleotide sequence ID" value="NZ_JAUDEA010000001.1"/>
</dbReference>
<name>A0ABT7V100_9ACTN</name>
<sequence>MGGHSLHGVNLTGWLTLESWVTPELFAEAGALDEEALALALGPKRYAECVRRHRESFITREDFVKIAARGFNAVRLPIPWYVYGEQGPEPGPYLGCIELVDEALNWAEEIDLKVVFALAINLGAPHTDNGIAPDNADCHVTRDEMLDVVFALSKRYASRVGFFGLELADDVVSQVRRGLALTDGTPIHRLRNYYREAYELVRSAAGEDPVVILPDGGIPGGWGRFMAQRHYRNVWLDCHLDRVTTRTDVAGPSGVRKLVAAHDRAIREARRSGMPVMVGKWSSSLPVADAQMTPEGRIALERVYTSEQIAAYESCPAWFFNTWKTSGMLGGWDARVALATFERGMIV</sequence>
<dbReference type="InterPro" id="IPR017853">
    <property type="entry name" value="GH"/>
</dbReference>
<dbReference type="InterPro" id="IPR050386">
    <property type="entry name" value="Glycosyl_hydrolase_5"/>
</dbReference>
<reference evidence="5" key="1">
    <citation type="submission" date="2023-06" db="EMBL/GenBank/DDBJ databases">
        <title>Identification and characterization of horizontal gene transfer across gut microbiota members of farm animals based on homology search.</title>
        <authorList>
            <person name="Schwarzerova J."/>
            <person name="Nykrynova M."/>
            <person name="Jureckova K."/>
            <person name="Cejkova D."/>
            <person name="Rychlik I."/>
        </authorList>
    </citation>
    <scope>NUCLEOTIDE SEQUENCE</scope>
    <source>
        <strain evidence="5">153_Feed</strain>
    </source>
</reference>
<dbReference type="PANTHER" id="PTHR31297:SF34">
    <property type="entry name" value="GLUCAN 1,3-BETA-GLUCOSIDASE 2"/>
    <property type="match status" value="1"/>
</dbReference>
<dbReference type="Gene3D" id="3.20.20.80">
    <property type="entry name" value="Glycosidases"/>
    <property type="match status" value="1"/>
</dbReference>
<accession>A0ABT7V100</accession>
<reference evidence="5" key="2">
    <citation type="submission" date="2023-06" db="EMBL/GenBank/DDBJ databases">
        <authorList>
            <person name="Zeman M."/>
            <person name="Kubasova T."/>
            <person name="Jahodarova E."/>
            <person name="Nykrynova M."/>
            <person name="Rychlik I."/>
        </authorList>
    </citation>
    <scope>NUCLEOTIDE SEQUENCE</scope>
    <source>
        <strain evidence="5">153_Feed</strain>
    </source>
</reference>
<proteinExistence type="predicted"/>
<keyword evidence="6" id="KW-1185">Reference proteome</keyword>
<keyword evidence="2" id="KW-0325">Glycoprotein</keyword>
<evidence type="ECO:0000256" key="4">
    <source>
        <dbReference type="ARBA" id="ARBA00023316"/>
    </source>
</evidence>
<protein>
    <submittedName>
        <fullName evidence="5">Cellulase family glycosylhydrolase</fullName>
    </submittedName>
</protein>
<organism evidence="5 6">
    <name type="scientific">Thermophilibacter provencensis</name>
    <dbReference type="NCBI Taxonomy" id="1852386"/>
    <lineage>
        <taxon>Bacteria</taxon>
        <taxon>Bacillati</taxon>
        <taxon>Actinomycetota</taxon>
        <taxon>Coriobacteriia</taxon>
        <taxon>Coriobacteriales</taxon>
        <taxon>Atopobiaceae</taxon>
        <taxon>Thermophilibacter</taxon>
    </lineage>
</organism>
<evidence type="ECO:0000256" key="1">
    <source>
        <dbReference type="ARBA" id="ARBA00022801"/>
    </source>
</evidence>